<evidence type="ECO:0000313" key="3">
    <source>
        <dbReference type="Proteomes" id="UP000243002"/>
    </source>
</evidence>
<dbReference type="GO" id="GO:0006139">
    <property type="term" value="P:nucleobase-containing compound metabolic process"/>
    <property type="evidence" value="ECO:0007669"/>
    <property type="project" value="InterPro"/>
</dbReference>
<name>A0A2P7MV03_9CYAN</name>
<sequence length="158" mass="17176">MTGAAASLVAGLDPGRSKCGLVLADPAVGQIRQAAILPPQACLALLKSWQQVGLGQVVLGNGTGSQDWRNQLGQQRLALAVVDESGSTLAARERYWQLWPPRGWRRLLPAGLRLPPRDIDDVVAQLLIERYCGVTLQRSNQEVLRRWPLPVAPEAESV</sequence>
<proteinExistence type="predicted"/>
<feature type="domain" description="YqgF/RNase H-like" evidence="1">
    <location>
        <begin position="7"/>
        <end position="91"/>
    </location>
</feature>
<evidence type="ECO:0000313" key="2">
    <source>
        <dbReference type="EMBL" id="PSJ05021.1"/>
    </source>
</evidence>
<dbReference type="OrthoDB" id="5161at2"/>
<dbReference type="RefSeq" id="WP_106632285.1">
    <property type="nucleotide sequence ID" value="NZ_PXXO01000008.1"/>
</dbReference>
<accession>A0A2P7MV03</accession>
<evidence type="ECO:0000259" key="1">
    <source>
        <dbReference type="SMART" id="SM00732"/>
    </source>
</evidence>
<protein>
    <submittedName>
        <fullName evidence="2">Resolvase</fullName>
    </submittedName>
</protein>
<dbReference type="EMBL" id="PXXO01000008">
    <property type="protein sequence ID" value="PSJ05021.1"/>
    <property type="molecule type" value="Genomic_DNA"/>
</dbReference>
<dbReference type="AlphaFoldDB" id="A0A2P7MV03"/>
<dbReference type="InterPro" id="IPR012337">
    <property type="entry name" value="RNaseH-like_sf"/>
</dbReference>
<dbReference type="SMART" id="SM00732">
    <property type="entry name" value="YqgFc"/>
    <property type="match status" value="1"/>
</dbReference>
<keyword evidence="3" id="KW-1185">Reference proteome</keyword>
<gene>
    <name evidence="2" type="ORF">C7K55_08420</name>
</gene>
<dbReference type="InterPro" id="IPR006641">
    <property type="entry name" value="YqgF/RNaseH-like_dom"/>
</dbReference>
<organism evidence="2 3">
    <name type="scientific">Cyanobium usitatum str. Tous</name>
    <dbReference type="NCBI Taxonomy" id="2116684"/>
    <lineage>
        <taxon>Bacteria</taxon>
        <taxon>Bacillati</taxon>
        <taxon>Cyanobacteriota</taxon>
        <taxon>Cyanophyceae</taxon>
        <taxon>Synechococcales</taxon>
        <taxon>Prochlorococcaceae</taxon>
        <taxon>Cyanobium</taxon>
    </lineage>
</organism>
<reference evidence="2 3" key="1">
    <citation type="journal article" date="2018" name="Environ. Microbiol.">
        <title>Ecological and genomic features of two widespread freshwater picocyanobacteria.</title>
        <authorList>
            <person name="Cabello-Yeves P.J."/>
            <person name="Picazo A."/>
            <person name="Camacho A."/>
            <person name="Callieri C."/>
            <person name="Rosselli R."/>
            <person name="Roda-Garcia J.J."/>
            <person name="Coutinho F.H."/>
            <person name="Rodriguez-Valera F."/>
        </authorList>
    </citation>
    <scope>NUCLEOTIDE SEQUENCE [LARGE SCALE GENOMIC DNA]</scope>
    <source>
        <strain evidence="2 3">Tous</strain>
    </source>
</reference>
<dbReference type="Proteomes" id="UP000243002">
    <property type="component" value="Unassembled WGS sequence"/>
</dbReference>
<dbReference type="SUPFAM" id="SSF53098">
    <property type="entry name" value="Ribonuclease H-like"/>
    <property type="match status" value="1"/>
</dbReference>
<comment type="caution">
    <text evidence="2">The sequence shown here is derived from an EMBL/GenBank/DDBJ whole genome shotgun (WGS) entry which is preliminary data.</text>
</comment>